<protein>
    <submittedName>
        <fullName evidence="2">Acyl carrier protein</fullName>
    </submittedName>
</protein>
<dbReference type="InterPro" id="IPR036736">
    <property type="entry name" value="ACP-like_sf"/>
</dbReference>
<dbReference type="SUPFAM" id="SSF47336">
    <property type="entry name" value="ACP-like"/>
    <property type="match status" value="1"/>
</dbReference>
<organism evidence="2 3">
    <name type="scientific">Paenibacillus lutimineralis</name>
    <dbReference type="NCBI Taxonomy" id="2707005"/>
    <lineage>
        <taxon>Bacteria</taxon>
        <taxon>Bacillati</taxon>
        <taxon>Bacillota</taxon>
        <taxon>Bacilli</taxon>
        <taxon>Bacillales</taxon>
        <taxon>Paenibacillaceae</taxon>
        <taxon>Paenibacillus</taxon>
    </lineage>
</organism>
<dbReference type="RefSeq" id="WP_126999343.1">
    <property type="nucleotide sequence ID" value="NZ_CP034346.1"/>
</dbReference>
<dbReference type="OrthoDB" id="2625323at2"/>
<dbReference type="AlphaFoldDB" id="A0A3Q9I9J3"/>
<dbReference type="Pfam" id="PF00550">
    <property type="entry name" value="PP-binding"/>
    <property type="match status" value="1"/>
</dbReference>
<dbReference type="PROSITE" id="PS50075">
    <property type="entry name" value="CARRIER"/>
    <property type="match status" value="1"/>
</dbReference>
<dbReference type="KEGG" id="plut:EI981_14710"/>
<dbReference type="InterPro" id="IPR009081">
    <property type="entry name" value="PP-bd_ACP"/>
</dbReference>
<name>A0A3Q9I9J3_9BACL</name>
<sequence length="84" mass="9368">MIEQGDRRELEHKVAQIVQTLLGSKQVSMETILLGQRGILDSVTAVALIVQLEQTFEISIDDEDLTLDNLSSVENIVSFLEKVI</sequence>
<evidence type="ECO:0000259" key="1">
    <source>
        <dbReference type="PROSITE" id="PS50075"/>
    </source>
</evidence>
<evidence type="ECO:0000313" key="3">
    <source>
        <dbReference type="Proteomes" id="UP000270678"/>
    </source>
</evidence>
<gene>
    <name evidence="2" type="ORF">EI981_14710</name>
</gene>
<proteinExistence type="predicted"/>
<keyword evidence="3" id="KW-1185">Reference proteome</keyword>
<accession>A0A3Q9I9J3</accession>
<evidence type="ECO:0000313" key="2">
    <source>
        <dbReference type="EMBL" id="AZS15574.1"/>
    </source>
</evidence>
<dbReference type="Proteomes" id="UP000270678">
    <property type="component" value="Chromosome"/>
</dbReference>
<dbReference type="Gene3D" id="1.10.1200.10">
    <property type="entry name" value="ACP-like"/>
    <property type="match status" value="1"/>
</dbReference>
<dbReference type="EMBL" id="CP034346">
    <property type="protein sequence ID" value="AZS15574.1"/>
    <property type="molecule type" value="Genomic_DNA"/>
</dbReference>
<feature type="domain" description="Carrier" evidence="1">
    <location>
        <begin position="5"/>
        <end position="84"/>
    </location>
</feature>
<reference evidence="3" key="1">
    <citation type="submission" date="2018-12" db="EMBL/GenBank/DDBJ databases">
        <title>Complete genome sequence of Paenibacillus sp. MBLB1234.</title>
        <authorList>
            <person name="Nam Y.-D."/>
            <person name="Kang J."/>
            <person name="Chung W.-H."/>
            <person name="Park Y.S."/>
        </authorList>
    </citation>
    <scope>NUCLEOTIDE SEQUENCE [LARGE SCALE GENOMIC DNA]</scope>
    <source>
        <strain evidence="3">MBLB1234</strain>
    </source>
</reference>